<keyword evidence="1 3" id="KW-0378">Hydrolase</keyword>
<dbReference type="SUPFAM" id="SSF53474">
    <property type="entry name" value="alpha/beta-Hydrolases"/>
    <property type="match status" value="1"/>
</dbReference>
<dbReference type="VEuPathDB" id="FungiDB:SPPG_08716"/>
<feature type="short sequence motif" description="HGGXW" evidence="3">
    <location>
        <begin position="48"/>
        <end position="52"/>
    </location>
</feature>
<dbReference type="HAMAP" id="MF_03014">
    <property type="entry name" value="KFase"/>
    <property type="match status" value="1"/>
</dbReference>
<dbReference type="RefSeq" id="XP_016603891.1">
    <property type="nucleotide sequence ID" value="XM_016756871.1"/>
</dbReference>
<accession>A0A0L0H4L1</accession>
<dbReference type="EC" id="3.5.1.9" evidence="3"/>
<name>A0A0L0H4L1_SPIPD</name>
<dbReference type="eggNOG" id="KOG1516">
    <property type="taxonomic scope" value="Eukaryota"/>
</dbReference>
<dbReference type="InParanoid" id="A0A0L0H4L1"/>
<evidence type="ECO:0000256" key="3">
    <source>
        <dbReference type="HAMAP-Rule" id="MF_03014"/>
    </source>
</evidence>
<dbReference type="GO" id="GO:0019441">
    <property type="term" value="P:L-tryptophan catabolic process to kynurenine"/>
    <property type="evidence" value="ECO:0007669"/>
    <property type="project" value="UniProtKB-UniRule"/>
</dbReference>
<reference evidence="5 6" key="1">
    <citation type="submission" date="2009-08" db="EMBL/GenBank/DDBJ databases">
        <title>The Genome Sequence of Spizellomyces punctatus strain DAOM BR117.</title>
        <authorList>
            <consortium name="The Broad Institute Genome Sequencing Platform"/>
            <person name="Russ C."/>
            <person name="Cuomo C."/>
            <person name="Shea T."/>
            <person name="Young S.K."/>
            <person name="Zeng Q."/>
            <person name="Koehrsen M."/>
            <person name="Haas B."/>
            <person name="Borodovsky M."/>
            <person name="Guigo R."/>
            <person name="Alvarado L."/>
            <person name="Berlin A."/>
            <person name="Bochicchio J."/>
            <person name="Borenstein D."/>
            <person name="Chapman S."/>
            <person name="Chen Z."/>
            <person name="Engels R."/>
            <person name="Freedman E."/>
            <person name="Gellesch M."/>
            <person name="Goldberg J."/>
            <person name="Griggs A."/>
            <person name="Gujja S."/>
            <person name="Heiman D."/>
            <person name="Hepburn T."/>
            <person name="Howarth C."/>
            <person name="Jen D."/>
            <person name="Larson L."/>
            <person name="Lewis B."/>
            <person name="Mehta T."/>
            <person name="Park D."/>
            <person name="Pearson M."/>
            <person name="Roberts A."/>
            <person name="Saif S."/>
            <person name="Shenoy N."/>
            <person name="Sisk P."/>
            <person name="Stolte C."/>
            <person name="Sykes S."/>
            <person name="Thomson T."/>
            <person name="Walk T."/>
            <person name="White J."/>
            <person name="Yandava C."/>
            <person name="Burger G."/>
            <person name="Gray M.W."/>
            <person name="Holland P.W.H."/>
            <person name="King N."/>
            <person name="Lang F.B.F."/>
            <person name="Roger A.J."/>
            <person name="Ruiz-Trillo I."/>
            <person name="Lander E."/>
            <person name="Nusbaum C."/>
        </authorList>
    </citation>
    <scope>NUCLEOTIDE SEQUENCE [LARGE SCALE GENOMIC DNA]</scope>
    <source>
        <strain evidence="5 6">DAOM BR117</strain>
    </source>
</reference>
<dbReference type="InterPro" id="IPR029058">
    <property type="entry name" value="AB_hydrolase_fold"/>
</dbReference>
<dbReference type="PANTHER" id="PTHR48081">
    <property type="entry name" value="AB HYDROLASE SUPERFAMILY PROTEIN C4A8.06C"/>
    <property type="match status" value="1"/>
</dbReference>
<comment type="pathway">
    <text evidence="3">Amino-acid degradation; L-tryptophan degradation via kynurenine pathway; L-kynurenine from L-tryptophan: step 2/2.</text>
</comment>
<feature type="active site" description="Nucleophile" evidence="3">
    <location>
        <position position="126"/>
    </location>
</feature>
<organism evidence="5 6">
    <name type="scientific">Spizellomyces punctatus (strain DAOM BR117)</name>
    <dbReference type="NCBI Taxonomy" id="645134"/>
    <lineage>
        <taxon>Eukaryota</taxon>
        <taxon>Fungi</taxon>
        <taxon>Fungi incertae sedis</taxon>
        <taxon>Chytridiomycota</taxon>
        <taxon>Chytridiomycota incertae sedis</taxon>
        <taxon>Chytridiomycetes</taxon>
        <taxon>Spizellomycetales</taxon>
        <taxon>Spizellomycetaceae</taxon>
        <taxon>Spizellomyces</taxon>
    </lineage>
</organism>
<feature type="domain" description="BD-FAE-like" evidence="4">
    <location>
        <begin position="26"/>
        <end position="230"/>
    </location>
</feature>
<dbReference type="GO" id="GO:0004061">
    <property type="term" value="F:arylformamidase activity"/>
    <property type="evidence" value="ECO:0007669"/>
    <property type="project" value="UniProtKB-UniRule"/>
</dbReference>
<dbReference type="OMA" id="DHYDIMK"/>
<gene>
    <name evidence="5" type="ORF">SPPG_08716</name>
</gene>
<comment type="function">
    <text evidence="3">Catalyzes the hydrolysis of N-formyl-L-kynurenine to L-kynurenine, the second step in the kynurenine pathway of tryptophan degradation. Kynurenine may be further oxidized to nicotinic acid, NAD(H) and NADP(H). Required for elimination of toxic metabolites.</text>
</comment>
<dbReference type="GO" id="GO:0034354">
    <property type="term" value="P:'de novo' NAD+ biosynthetic process from L-tryptophan"/>
    <property type="evidence" value="ECO:0007669"/>
    <property type="project" value="UniProtKB-UniRule"/>
</dbReference>
<dbReference type="EMBL" id="KQ257474">
    <property type="protein sequence ID" value="KNC95851.1"/>
    <property type="molecule type" value="Genomic_DNA"/>
</dbReference>
<evidence type="ECO:0000313" key="6">
    <source>
        <dbReference type="Proteomes" id="UP000053201"/>
    </source>
</evidence>
<comment type="catalytic activity">
    <reaction evidence="3">
        <text>N-formyl-L-kynurenine + H2O = L-kynurenine + formate + H(+)</text>
        <dbReference type="Rhea" id="RHEA:13009"/>
        <dbReference type="ChEBI" id="CHEBI:15377"/>
        <dbReference type="ChEBI" id="CHEBI:15378"/>
        <dbReference type="ChEBI" id="CHEBI:15740"/>
        <dbReference type="ChEBI" id="CHEBI:57959"/>
        <dbReference type="ChEBI" id="CHEBI:58629"/>
        <dbReference type="EC" id="3.5.1.9"/>
    </reaction>
</comment>
<keyword evidence="2 3" id="KW-0823">Tryptophan catabolism</keyword>
<dbReference type="UniPathway" id="UPA00333">
    <property type="reaction ID" value="UER00454"/>
</dbReference>
<evidence type="ECO:0000256" key="1">
    <source>
        <dbReference type="ARBA" id="ARBA00022801"/>
    </source>
</evidence>
<comment type="domain">
    <text evidence="3">The main chain amide nitrogen atoms of the second glycine and its adjacent residue in the HGGXW motif define the oxyanion hole, and stabilize the oxyanion that forms during the nucleophilic attack by the catalytic serine during substrate cleavage.</text>
</comment>
<evidence type="ECO:0000259" key="4">
    <source>
        <dbReference type="Pfam" id="PF20434"/>
    </source>
</evidence>
<evidence type="ECO:0000313" key="5">
    <source>
        <dbReference type="EMBL" id="KNC95851.1"/>
    </source>
</evidence>
<dbReference type="Gene3D" id="3.40.50.1820">
    <property type="entry name" value="alpha/beta hydrolase"/>
    <property type="match status" value="1"/>
</dbReference>
<sequence length="278" mass="31711">MPDMHTTVKSFRNLPYTDSDDPKQKLDLFVPVREEPCQEESPIIVYIHGGAWRTGDKSEYEFLGEYFASRDFPTAVLSYRLSTKTPTSVRHPTHVQDCADAIHWLYTQSAAYLGYRPSSIYLIGHSAGGQITGLLTLDPSWLENLGGISLWEAVKGVVGVEGIYDIPKLVEVWPTYVDFIQMAFAEDTDTWRRASPQYYALEDRKLPPYLVVHSPEDELIEVAHSERYFKHLETMGARVLLNTEVRGKHFEMLREKAFFDIVINFINESQLAKGSAVE</sequence>
<dbReference type="OrthoDB" id="6495301at2759"/>
<dbReference type="GeneID" id="27691859"/>
<dbReference type="Proteomes" id="UP000053201">
    <property type="component" value="Unassembled WGS sequence"/>
</dbReference>
<comment type="subunit">
    <text evidence="3">Homodimer.</text>
</comment>
<dbReference type="PANTHER" id="PTHR48081:SF33">
    <property type="entry name" value="KYNURENINE FORMAMIDASE"/>
    <property type="match status" value="1"/>
</dbReference>
<dbReference type="ESTHER" id="spipn-a0a0l0h4l1">
    <property type="family name" value="Kynurenine-formamidase"/>
</dbReference>
<feature type="active site" evidence="3">
    <location>
        <position position="217"/>
    </location>
</feature>
<evidence type="ECO:0000256" key="2">
    <source>
        <dbReference type="ARBA" id="ARBA00023079"/>
    </source>
</evidence>
<dbReference type="AlphaFoldDB" id="A0A0L0H4L1"/>
<keyword evidence="6" id="KW-1185">Reference proteome</keyword>
<comment type="similarity">
    <text evidence="3">Belongs to the kynurenine formamidase family.</text>
</comment>
<dbReference type="Pfam" id="PF20434">
    <property type="entry name" value="BD-FAE"/>
    <property type="match status" value="1"/>
</dbReference>
<dbReference type="InterPro" id="IPR027519">
    <property type="entry name" value="KFase_ver/fungi-typ"/>
</dbReference>
<feature type="active site" evidence="3">
    <location>
        <position position="249"/>
    </location>
</feature>
<dbReference type="InterPro" id="IPR050300">
    <property type="entry name" value="GDXG_lipolytic_enzyme"/>
</dbReference>
<proteinExistence type="inferred from homology"/>
<dbReference type="STRING" id="645134.A0A0L0H4L1"/>
<dbReference type="InterPro" id="IPR049492">
    <property type="entry name" value="BD-FAE-like_dom"/>
</dbReference>
<protein>
    <recommendedName>
        <fullName evidence="3">Kynurenine formamidase</fullName>
        <shortName evidence="3">KFA</shortName>
        <shortName evidence="3">KFase</shortName>
        <ecNumber evidence="3">3.5.1.9</ecNumber>
    </recommendedName>
    <alternativeName>
        <fullName evidence="3">Arylformamidase</fullName>
    </alternativeName>
    <alternativeName>
        <fullName evidence="3">N-formylkynurenine formamidase</fullName>
        <shortName evidence="3">FKF</shortName>
    </alternativeName>
</protein>